<dbReference type="SMART" id="SM00729">
    <property type="entry name" value="Elp3"/>
    <property type="match status" value="1"/>
</dbReference>
<accession>A0A1F7RWH4</accession>
<dbReference type="InterPro" id="IPR006638">
    <property type="entry name" value="Elp3/MiaA/NifB-like_rSAM"/>
</dbReference>
<evidence type="ECO:0000259" key="6">
    <source>
        <dbReference type="PROSITE" id="PS51332"/>
    </source>
</evidence>
<dbReference type="PANTHER" id="PTHR43409">
    <property type="entry name" value="ANAEROBIC MAGNESIUM-PROTOPORPHYRIN IX MONOMETHYL ESTER CYCLASE-RELATED"/>
    <property type="match status" value="1"/>
</dbReference>
<dbReference type="SUPFAM" id="SSF52242">
    <property type="entry name" value="Cobalamin (vitamin B12)-binding domain"/>
    <property type="match status" value="1"/>
</dbReference>
<dbReference type="Pfam" id="PF04055">
    <property type="entry name" value="Radical_SAM"/>
    <property type="match status" value="1"/>
</dbReference>
<evidence type="ECO:0000256" key="5">
    <source>
        <dbReference type="ARBA" id="ARBA00023014"/>
    </source>
</evidence>
<dbReference type="GO" id="GO:0003824">
    <property type="term" value="F:catalytic activity"/>
    <property type="evidence" value="ECO:0007669"/>
    <property type="project" value="InterPro"/>
</dbReference>
<dbReference type="SFLD" id="SFLDS00029">
    <property type="entry name" value="Radical_SAM"/>
    <property type="match status" value="1"/>
</dbReference>
<dbReference type="GO" id="GO:0051539">
    <property type="term" value="F:4 iron, 4 sulfur cluster binding"/>
    <property type="evidence" value="ECO:0007669"/>
    <property type="project" value="UniProtKB-KW"/>
</dbReference>
<feature type="domain" description="Radical SAM core" evidence="7">
    <location>
        <begin position="214"/>
        <end position="459"/>
    </location>
</feature>
<keyword evidence="2" id="KW-0949">S-adenosyl-L-methionine</keyword>
<organism evidence="8 9">
    <name type="scientific">Candidatus Schekmanbacteria bacterium RBG_16_38_10</name>
    <dbReference type="NCBI Taxonomy" id="1817879"/>
    <lineage>
        <taxon>Bacteria</taxon>
        <taxon>Candidatus Schekmaniibacteriota</taxon>
    </lineage>
</organism>
<dbReference type="Proteomes" id="UP000178797">
    <property type="component" value="Unassembled WGS sequence"/>
</dbReference>
<dbReference type="GO" id="GO:0046872">
    <property type="term" value="F:metal ion binding"/>
    <property type="evidence" value="ECO:0007669"/>
    <property type="project" value="UniProtKB-KW"/>
</dbReference>
<dbReference type="CDD" id="cd01335">
    <property type="entry name" value="Radical_SAM"/>
    <property type="match status" value="1"/>
</dbReference>
<keyword evidence="3" id="KW-0479">Metal-binding</keyword>
<dbReference type="GO" id="GO:0031419">
    <property type="term" value="F:cobalamin binding"/>
    <property type="evidence" value="ECO:0007669"/>
    <property type="project" value="InterPro"/>
</dbReference>
<keyword evidence="4" id="KW-0408">Iron</keyword>
<protein>
    <submittedName>
        <fullName evidence="8">Uncharacterized protein</fullName>
    </submittedName>
</protein>
<evidence type="ECO:0000256" key="2">
    <source>
        <dbReference type="ARBA" id="ARBA00022691"/>
    </source>
</evidence>
<evidence type="ECO:0000313" key="9">
    <source>
        <dbReference type="Proteomes" id="UP000178797"/>
    </source>
</evidence>
<comment type="caution">
    <text evidence="8">The sequence shown here is derived from an EMBL/GenBank/DDBJ whole genome shotgun (WGS) entry which is preliminary data.</text>
</comment>
<dbReference type="EMBL" id="MGDE01000112">
    <property type="protein sequence ID" value="OGL45893.1"/>
    <property type="molecule type" value="Genomic_DNA"/>
</dbReference>
<dbReference type="SFLD" id="SFLDG01082">
    <property type="entry name" value="B12-binding_domain_containing"/>
    <property type="match status" value="1"/>
</dbReference>
<dbReference type="SUPFAM" id="SSF102114">
    <property type="entry name" value="Radical SAM enzymes"/>
    <property type="match status" value="1"/>
</dbReference>
<sequence length="497" mass="58539">MPKDFKVLFIYPNTEMATLVPINLSLLAPCLKKAGFEVDLFDTTYYKWEEINFEQKKVDLLQLKPFSYKGKGVDYKETDMYEDLAKKVSEYKPDLIGITLVEDTFELGISLLDAIKDYDVPVIAGGVFVTFSANDVINNENVDMVCIGEGEEALVELCEKMRRKEDHTSIENLWIKKDGPIIKNPMRKLMDIDNLPFIDYDIFERKRLYRPMHGKVHTMIHVEVDRGCPYDCTYCEAPHLRRLFQEKGCGAYYRRKKIDRVIAEIKHLVSKYNPDYINFNAESFLAKPVSELKEFAEKYKEIGLPFWCQSRPETVTEEKIKILKEVNCQNMQFGIEHGNEAFRAKILNRHYTNKQMLDAFKIVEKYEIAYTVNNIIGFPDETRELVFNTININRQINPVTMNVYFFTPYKGTRLYQYCIEKGYIEKNKKVHQLLDGVELKMDSISYMELKGLQRTFPLYAKMPENMFGQIKIAERFDDEGNKMFEKLREIYYEKYFK</sequence>
<evidence type="ECO:0000259" key="7">
    <source>
        <dbReference type="PROSITE" id="PS51918"/>
    </source>
</evidence>
<dbReference type="Gene3D" id="3.40.50.280">
    <property type="entry name" value="Cobalamin-binding domain"/>
    <property type="match status" value="1"/>
</dbReference>
<proteinExistence type="predicted"/>
<dbReference type="Pfam" id="PF02310">
    <property type="entry name" value="B12-binding"/>
    <property type="match status" value="1"/>
</dbReference>
<dbReference type="InterPro" id="IPR007197">
    <property type="entry name" value="rSAM"/>
</dbReference>
<evidence type="ECO:0000313" key="8">
    <source>
        <dbReference type="EMBL" id="OGL45893.1"/>
    </source>
</evidence>
<dbReference type="SFLD" id="SFLDG01123">
    <property type="entry name" value="methyltransferase_(Class_B)"/>
    <property type="match status" value="1"/>
</dbReference>
<dbReference type="InterPro" id="IPR036724">
    <property type="entry name" value="Cobalamin-bd_sf"/>
</dbReference>
<dbReference type="InterPro" id="IPR034466">
    <property type="entry name" value="Methyltransferase_Class_B"/>
</dbReference>
<feature type="domain" description="B12-binding" evidence="6">
    <location>
        <begin position="4"/>
        <end position="168"/>
    </location>
</feature>
<keyword evidence="5" id="KW-0411">Iron-sulfur</keyword>
<dbReference type="PROSITE" id="PS51918">
    <property type="entry name" value="RADICAL_SAM"/>
    <property type="match status" value="1"/>
</dbReference>
<dbReference type="Gene3D" id="3.80.30.20">
    <property type="entry name" value="tm_1862 like domain"/>
    <property type="match status" value="1"/>
</dbReference>
<gene>
    <name evidence="8" type="ORF">A2W05_03050</name>
</gene>
<dbReference type="AlphaFoldDB" id="A0A1F7RWH4"/>
<dbReference type="InterPro" id="IPR051198">
    <property type="entry name" value="BchE-like"/>
</dbReference>
<evidence type="ECO:0000256" key="1">
    <source>
        <dbReference type="ARBA" id="ARBA00001966"/>
    </source>
</evidence>
<name>A0A1F7RWH4_9BACT</name>
<dbReference type="InterPro" id="IPR006158">
    <property type="entry name" value="Cobalamin-bd"/>
</dbReference>
<evidence type="ECO:0000256" key="3">
    <source>
        <dbReference type="ARBA" id="ARBA00022723"/>
    </source>
</evidence>
<dbReference type="InterPro" id="IPR023404">
    <property type="entry name" value="rSAM_horseshoe"/>
</dbReference>
<dbReference type="InterPro" id="IPR058240">
    <property type="entry name" value="rSAM_sf"/>
</dbReference>
<dbReference type="PROSITE" id="PS51332">
    <property type="entry name" value="B12_BINDING"/>
    <property type="match status" value="1"/>
</dbReference>
<comment type="cofactor">
    <cofactor evidence="1">
        <name>[4Fe-4S] cluster</name>
        <dbReference type="ChEBI" id="CHEBI:49883"/>
    </cofactor>
</comment>
<evidence type="ECO:0000256" key="4">
    <source>
        <dbReference type="ARBA" id="ARBA00023004"/>
    </source>
</evidence>
<reference evidence="8 9" key="1">
    <citation type="journal article" date="2016" name="Nat. Commun.">
        <title>Thousands of microbial genomes shed light on interconnected biogeochemical processes in an aquifer system.</title>
        <authorList>
            <person name="Anantharaman K."/>
            <person name="Brown C.T."/>
            <person name="Hug L.A."/>
            <person name="Sharon I."/>
            <person name="Castelle C.J."/>
            <person name="Probst A.J."/>
            <person name="Thomas B.C."/>
            <person name="Singh A."/>
            <person name="Wilkins M.J."/>
            <person name="Karaoz U."/>
            <person name="Brodie E.L."/>
            <person name="Williams K.H."/>
            <person name="Hubbard S.S."/>
            <person name="Banfield J.F."/>
        </authorList>
    </citation>
    <scope>NUCLEOTIDE SEQUENCE [LARGE SCALE GENOMIC DNA]</scope>
</reference>